<evidence type="ECO:0000313" key="1">
    <source>
        <dbReference type="EMBL" id="GEL25561.1"/>
    </source>
</evidence>
<dbReference type="AlphaFoldDB" id="A0A511DL71"/>
<comment type="caution">
    <text evidence="1">The sequence shown here is derived from an EMBL/GenBank/DDBJ whole genome shotgun (WGS) entry which is preliminary data.</text>
</comment>
<dbReference type="InterPro" id="IPR036249">
    <property type="entry name" value="Thioredoxin-like_sf"/>
</dbReference>
<gene>
    <name evidence="1" type="ORF">PSU4_45150</name>
</gene>
<keyword evidence="2" id="KW-1185">Reference proteome</keyword>
<organism evidence="1 2">
    <name type="scientific">Pseudonocardia sulfidoxydans NBRC 16205</name>
    <dbReference type="NCBI Taxonomy" id="1223511"/>
    <lineage>
        <taxon>Bacteria</taxon>
        <taxon>Bacillati</taxon>
        <taxon>Actinomycetota</taxon>
        <taxon>Actinomycetes</taxon>
        <taxon>Pseudonocardiales</taxon>
        <taxon>Pseudonocardiaceae</taxon>
        <taxon>Pseudonocardia</taxon>
    </lineage>
</organism>
<dbReference type="Proteomes" id="UP000321685">
    <property type="component" value="Unassembled WGS sequence"/>
</dbReference>
<evidence type="ECO:0000313" key="2">
    <source>
        <dbReference type="Proteomes" id="UP000321685"/>
    </source>
</evidence>
<accession>A0A511DL71</accession>
<evidence type="ECO:0008006" key="3">
    <source>
        <dbReference type="Google" id="ProtNLM"/>
    </source>
</evidence>
<dbReference type="InterPro" id="IPR010296">
    <property type="entry name" value="DUF899_thioredox"/>
</dbReference>
<name>A0A511DL71_9PSEU</name>
<dbReference type="OrthoDB" id="4721017at2"/>
<protein>
    <recommendedName>
        <fullName evidence="3">Thioredoxin domain-containing protein</fullName>
    </recommendedName>
</protein>
<dbReference type="SUPFAM" id="SSF52833">
    <property type="entry name" value="Thioredoxin-like"/>
    <property type="match status" value="1"/>
</dbReference>
<proteinExistence type="predicted"/>
<reference evidence="1 2" key="1">
    <citation type="submission" date="2019-07" db="EMBL/GenBank/DDBJ databases">
        <title>Whole genome shotgun sequence of Pseudonocardia sulfidoxydans NBRC 16205.</title>
        <authorList>
            <person name="Hosoyama A."/>
            <person name="Uohara A."/>
            <person name="Ohji S."/>
            <person name="Ichikawa N."/>
        </authorList>
    </citation>
    <scope>NUCLEOTIDE SEQUENCE [LARGE SCALE GENOMIC DNA]</scope>
    <source>
        <strain evidence="1 2">NBRC 16205</strain>
    </source>
</reference>
<dbReference type="EMBL" id="BJVJ01000057">
    <property type="protein sequence ID" value="GEL25561.1"/>
    <property type="molecule type" value="Genomic_DNA"/>
</dbReference>
<dbReference type="Pfam" id="PF05988">
    <property type="entry name" value="DUF899"/>
    <property type="match status" value="1"/>
</dbReference>
<dbReference type="RefSeq" id="WP_147111992.1">
    <property type="nucleotide sequence ID" value="NZ_BJVJ01000057.1"/>
</dbReference>
<sequence length="227" mass="24784">MASTPTIVDPREWASARADLLTAEKEARRSLDAVAARRRRLPMTAVASCDFQTPDGPRTLADLFDGHDQLVVYQFMDNGPDHFCPGCTWFTDNLPASAPRLLAENGVAFRVVSDMPLAQLDAYWARRGWTLPYASSHGTTWTSDTGAGGGFRLSAFLKVGNAVYLTYATTSRGIDGLTFTTGVLDLTAYGRGEDWEDSPEGWPQVPTAIFPNTMTIDGSSTSFGRFR</sequence>